<dbReference type="InterPro" id="IPR006379">
    <property type="entry name" value="HAD-SF_hydro_IIB"/>
</dbReference>
<dbReference type="InterPro" id="IPR036412">
    <property type="entry name" value="HAD-like_sf"/>
</dbReference>
<proteinExistence type="predicted"/>
<evidence type="ECO:0000313" key="1">
    <source>
        <dbReference type="EMBL" id="MDA0176200.1"/>
    </source>
</evidence>
<dbReference type="PROSITE" id="PS01228">
    <property type="entry name" value="COF_1"/>
    <property type="match status" value="1"/>
</dbReference>
<dbReference type="SFLD" id="SFLDG01144">
    <property type="entry name" value="C2.B.4:_PGP_Like"/>
    <property type="match status" value="1"/>
</dbReference>
<organism evidence="1 2">
    <name type="scientific">Mesoflavibacter profundi</name>
    <dbReference type="NCBI Taxonomy" id="2708110"/>
    <lineage>
        <taxon>Bacteria</taxon>
        <taxon>Pseudomonadati</taxon>
        <taxon>Bacteroidota</taxon>
        <taxon>Flavobacteriia</taxon>
        <taxon>Flavobacteriales</taxon>
        <taxon>Flavobacteriaceae</taxon>
        <taxon>Mesoflavibacter</taxon>
    </lineage>
</organism>
<dbReference type="RefSeq" id="WP_270004944.1">
    <property type="nucleotide sequence ID" value="NZ_JAPFGC010000002.1"/>
</dbReference>
<dbReference type="PANTHER" id="PTHR10000:SF8">
    <property type="entry name" value="HAD SUPERFAMILY HYDROLASE-LIKE, TYPE 3"/>
    <property type="match status" value="1"/>
</dbReference>
<name>A0ABT4RXF4_9FLAO</name>
<keyword evidence="1" id="KW-0378">Hydrolase</keyword>
<dbReference type="NCBIfam" id="TIGR00099">
    <property type="entry name" value="Cof-subfamily"/>
    <property type="match status" value="1"/>
</dbReference>
<reference evidence="1" key="1">
    <citation type="submission" date="2022-11" db="EMBL/GenBank/DDBJ databases">
        <title>Refractory cell wall polysaccharides provide important carbon source for microbial heterotrophs in the hadal ocean.</title>
        <authorList>
            <person name="Zhu X."/>
        </authorList>
    </citation>
    <scope>NUCLEOTIDE SEQUENCE</scope>
    <source>
        <strain evidence="1">MTRN7</strain>
    </source>
</reference>
<dbReference type="InterPro" id="IPR023214">
    <property type="entry name" value="HAD_sf"/>
</dbReference>
<gene>
    <name evidence="1" type="ORF">OOZ35_01685</name>
</gene>
<dbReference type="EMBL" id="JAPFGC010000002">
    <property type="protein sequence ID" value="MDA0176200.1"/>
    <property type="molecule type" value="Genomic_DNA"/>
</dbReference>
<comment type="caution">
    <text evidence="1">The sequence shown here is derived from an EMBL/GenBank/DDBJ whole genome shotgun (WGS) entry which is preliminary data.</text>
</comment>
<dbReference type="Gene3D" id="3.40.50.1000">
    <property type="entry name" value="HAD superfamily/HAD-like"/>
    <property type="match status" value="1"/>
</dbReference>
<dbReference type="CDD" id="cd07518">
    <property type="entry name" value="HAD_YbiV-Like"/>
    <property type="match status" value="1"/>
</dbReference>
<dbReference type="Proteomes" id="UP001149142">
    <property type="component" value="Unassembled WGS sequence"/>
</dbReference>
<dbReference type="PANTHER" id="PTHR10000">
    <property type="entry name" value="PHOSPHOSERINE PHOSPHATASE"/>
    <property type="match status" value="1"/>
</dbReference>
<dbReference type="Gene3D" id="3.30.1240.10">
    <property type="match status" value="1"/>
</dbReference>
<dbReference type="InterPro" id="IPR000150">
    <property type="entry name" value="Cof"/>
</dbReference>
<dbReference type="GO" id="GO:0016787">
    <property type="term" value="F:hydrolase activity"/>
    <property type="evidence" value="ECO:0007669"/>
    <property type="project" value="UniProtKB-KW"/>
</dbReference>
<keyword evidence="2" id="KW-1185">Reference proteome</keyword>
<protein>
    <submittedName>
        <fullName evidence="1">HAD family hydrolase</fullName>
    </submittedName>
</protein>
<accession>A0ABT4RXF4</accession>
<dbReference type="NCBIfam" id="TIGR01484">
    <property type="entry name" value="HAD-SF-IIB"/>
    <property type="match status" value="1"/>
</dbReference>
<dbReference type="Pfam" id="PF08282">
    <property type="entry name" value="Hydrolase_3"/>
    <property type="match status" value="1"/>
</dbReference>
<sequence length="273" mass="31064">MKLSQVKLVVSDMDGTLLNNQGLVSQDFFNLFEDLKKENIHFVAASGRQYYSITDKLNGITNDITIIAENGALTKQQDNDLLLINLSKSEIENLVTLLRKFKDIDIVLCGKKTAYIESQNKSFISFFKEFYAKYQQVDDLTNVENDEFLKLAIHCKHGSETQLYPHLKHLESDYKVKVSGEVWLDISHLNANKGYALSKLQDSLAITSDQTMVFGDYNNDLEMMDCAYFSYAMQNAHPNVKAAARFETKSNNNEGVEYILRALLEDIKKSKLG</sequence>
<evidence type="ECO:0000313" key="2">
    <source>
        <dbReference type="Proteomes" id="UP001149142"/>
    </source>
</evidence>
<dbReference type="SFLD" id="SFLDG01140">
    <property type="entry name" value="C2.B:_Phosphomannomutase_and_P"/>
    <property type="match status" value="1"/>
</dbReference>
<dbReference type="SFLD" id="SFLDS00003">
    <property type="entry name" value="Haloacid_Dehalogenase"/>
    <property type="match status" value="1"/>
</dbReference>
<dbReference type="SUPFAM" id="SSF56784">
    <property type="entry name" value="HAD-like"/>
    <property type="match status" value="1"/>
</dbReference>